<dbReference type="EMBL" id="KV744833">
    <property type="protein sequence ID" value="OCK84640.1"/>
    <property type="molecule type" value="Genomic_DNA"/>
</dbReference>
<evidence type="ECO:0000256" key="1">
    <source>
        <dbReference type="ARBA" id="ARBA00010139"/>
    </source>
</evidence>
<dbReference type="Proteomes" id="UP000250266">
    <property type="component" value="Unassembled WGS sequence"/>
</dbReference>
<evidence type="ECO:0000313" key="3">
    <source>
        <dbReference type="Proteomes" id="UP000250266"/>
    </source>
</evidence>
<dbReference type="AlphaFoldDB" id="A0A8E2EIJ9"/>
<comment type="similarity">
    <text evidence="1">Belongs to the FAD-binding monooxygenase family.</text>
</comment>
<dbReference type="InterPro" id="IPR051209">
    <property type="entry name" value="FAD-bind_Monooxygenase_sf"/>
</dbReference>
<dbReference type="InterPro" id="IPR036188">
    <property type="entry name" value="FAD/NAD-bd_sf"/>
</dbReference>
<dbReference type="PANTHER" id="PTHR42877">
    <property type="entry name" value="L-ORNITHINE N(5)-MONOOXYGENASE-RELATED"/>
    <property type="match status" value="1"/>
</dbReference>
<evidence type="ECO:0000313" key="2">
    <source>
        <dbReference type="EMBL" id="OCK84640.1"/>
    </source>
</evidence>
<proteinExistence type="inferred from homology"/>
<dbReference type="SUPFAM" id="SSF51905">
    <property type="entry name" value="FAD/NAD(P)-binding domain"/>
    <property type="match status" value="1"/>
</dbReference>
<dbReference type="Gene3D" id="3.50.50.60">
    <property type="entry name" value="FAD/NAD(P)-binding domain"/>
    <property type="match status" value="1"/>
</dbReference>
<dbReference type="PANTHER" id="PTHR42877:SF1">
    <property type="entry name" value="FAD-BINDING MONOOXYGENASE STCW"/>
    <property type="match status" value="1"/>
</dbReference>
<keyword evidence="3" id="KW-1185">Reference proteome</keyword>
<dbReference type="OrthoDB" id="74360at2759"/>
<protein>
    <submittedName>
        <fullName evidence="2">Uncharacterized protein</fullName>
    </submittedName>
</protein>
<accession>A0A8E2EIJ9</accession>
<name>A0A8E2EIJ9_9PEZI</name>
<sequence>MHQVSGRVCAYRSLVRPDCEQFRSSNTEEERNKFRSDPKSLLAHEKDIEVQANGIWGTFYSDSEMQRLLDGFTSKWEVGCRCVTPGGPYMIAIQKEIVDVHFTAVERITEDGVVGADGKERKVDTIACTTGFDVTYKPRFPVVGKNGVNQHDKWKDTPESYLGLGAPDMLNFIMFVEPTWLVENGSGSVVGPLLGVSEDASQIFKNNAKGTN</sequence>
<gene>
    <name evidence="2" type="ORF">K432DRAFT_400973</name>
</gene>
<reference evidence="2 3" key="1">
    <citation type="journal article" date="2016" name="Nat. Commun.">
        <title>Ectomycorrhizal ecology is imprinted in the genome of the dominant symbiotic fungus Cenococcum geophilum.</title>
        <authorList>
            <consortium name="DOE Joint Genome Institute"/>
            <person name="Peter M."/>
            <person name="Kohler A."/>
            <person name="Ohm R.A."/>
            <person name="Kuo A."/>
            <person name="Krutzmann J."/>
            <person name="Morin E."/>
            <person name="Arend M."/>
            <person name="Barry K.W."/>
            <person name="Binder M."/>
            <person name="Choi C."/>
            <person name="Clum A."/>
            <person name="Copeland A."/>
            <person name="Grisel N."/>
            <person name="Haridas S."/>
            <person name="Kipfer T."/>
            <person name="LaButti K."/>
            <person name="Lindquist E."/>
            <person name="Lipzen A."/>
            <person name="Maire R."/>
            <person name="Meier B."/>
            <person name="Mihaltcheva S."/>
            <person name="Molinier V."/>
            <person name="Murat C."/>
            <person name="Poggeler S."/>
            <person name="Quandt C.A."/>
            <person name="Sperisen C."/>
            <person name="Tritt A."/>
            <person name="Tisserant E."/>
            <person name="Crous P.W."/>
            <person name="Henrissat B."/>
            <person name="Nehls U."/>
            <person name="Egli S."/>
            <person name="Spatafora J.W."/>
            <person name="Grigoriev I.V."/>
            <person name="Martin F.M."/>
        </authorList>
    </citation>
    <scope>NUCLEOTIDE SEQUENCE [LARGE SCALE GENOMIC DNA]</scope>
    <source>
        <strain evidence="2 3">CBS 459.81</strain>
    </source>
</reference>
<organism evidence="2 3">
    <name type="scientific">Lepidopterella palustris CBS 459.81</name>
    <dbReference type="NCBI Taxonomy" id="1314670"/>
    <lineage>
        <taxon>Eukaryota</taxon>
        <taxon>Fungi</taxon>
        <taxon>Dikarya</taxon>
        <taxon>Ascomycota</taxon>
        <taxon>Pezizomycotina</taxon>
        <taxon>Dothideomycetes</taxon>
        <taxon>Pleosporomycetidae</taxon>
        <taxon>Mytilinidiales</taxon>
        <taxon>Argynnaceae</taxon>
        <taxon>Lepidopterella</taxon>
    </lineage>
</organism>